<dbReference type="RefSeq" id="WP_082633743.1">
    <property type="nucleotide sequence ID" value="NZ_LN885086.1"/>
</dbReference>
<evidence type="ECO:0000313" key="2">
    <source>
        <dbReference type="EMBL" id="CUQ67246.1"/>
    </source>
</evidence>
<sequence length="207" mass="22860">MMERAGATAVDRQVVRMPASEDRREWIRIEDKLLLEYRLEGGHDKTPASGRETVTDEMIAAAVEKPTTELLARSGDVLAQAALVPWIMKVDWLLEVILKTLAKSSPGCMELATVTDVNISGGGIGFVASQRFNAGDRLALRVILPPFTPIQVAAKVIRSSPDPQGRGFVLAAEFIDLGADEQDYLIRYVLQTQAERLRTRRKDEQAS</sequence>
<proteinExistence type="predicted"/>
<evidence type="ECO:0000259" key="1">
    <source>
        <dbReference type="Pfam" id="PF07238"/>
    </source>
</evidence>
<reference evidence="3" key="1">
    <citation type="submission" date="2015-09" db="EMBL/GenBank/DDBJ databases">
        <authorList>
            <person name="Daims H."/>
        </authorList>
    </citation>
    <scope>NUCLEOTIDE SEQUENCE [LARGE SCALE GENOMIC DNA]</scope>
</reference>
<organism evidence="2 3">
    <name type="scientific">Candidatus Nitrospira inopinata</name>
    <dbReference type="NCBI Taxonomy" id="1715989"/>
    <lineage>
        <taxon>Bacteria</taxon>
        <taxon>Pseudomonadati</taxon>
        <taxon>Nitrospirota</taxon>
        <taxon>Nitrospiria</taxon>
        <taxon>Nitrospirales</taxon>
        <taxon>Nitrospiraceae</taxon>
        <taxon>Nitrospira</taxon>
    </lineage>
</organism>
<accession>A0A0S4KVQ2</accession>
<dbReference type="Pfam" id="PF07238">
    <property type="entry name" value="PilZ"/>
    <property type="match status" value="1"/>
</dbReference>
<evidence type="ECO:0000313" key="3">
    <source>
        <dbReference type="Proteomes" id="UP000066284"/>
    </source>
</evidence>
<gene>
    <name evidence="2" type="ORF">NITINOP_2274</name>
</gene>
<dbReference type="EMBL" id="LN885086">
    <property type="protein sequence ID" value="CUQ67246.1"/>
    <property type="molecule type" value="Genomic_DNA"/>
</dbReference>
<dbReference type="OrthoDB" id="9787601at2"/>
<feature type="domain" description="PilZ" evidence="1">
    <location>
        <begin position="113"/>
        <end position="191"/>
    </location>
</feature>
<dbReference type="InterPro" id="IPR009875">
    <property type="entry name" value="PilZ_domain"/>
</dbReference>
<keyword evidence="3" id="KW-1185">Reference proteome</keyword>
<dbReference type="AlphaFoldDB" id="A0A0S4KVQ2"/>
<protein>
    <recommendedName>
        <fullName evidence="1">PilZ domain-containing protein</fullName>
    </recommendedName>
</protein>
<dbReference type="Proteomes" id="UP000066284">
    <property type="component" value="Chromosome 1"/>
</dbReference>
<name>A0A0S4KVQ2_9BACT</name>
<dbReference type="KEGG" id="nio:NITINOP_2274"/>
<dbReference type="GO" id="GO:0035438">
    <property type="term" value="F:cyclic-di-GMP binding"/>
    <property type="evidence" value="ECO:0007669"/>
    <property type="project" value="InterPro"/>
</dbReference>
<dbReference type="STRING" id="1715989.NITINOP_2274"/>
<dbReference type="Gene3D" id="2.40.10.220">
    <property type="entry name" value="predicted glycosyltransferase like domains"/>
    <property type="match status" value="1"/>
</dbReference>